<accession>A0A9P7IYT4</accession>
<dbReference type="OrthoDB" id="244495at2759"/>
<keyword evidence="2" id="KW-1185">Reference proteome</keyword>
<dbReference type="Proteomes" id="UP000719766">
    <property type="component" value="Unassembled WGS sequence"/>
</dbReference>
<dbReference type="GeneID" id="64599977"/>
<reference evidence="1" key="1">
    <citation type="journal article" date="2020" name="New Phytol.">
        <title>Comparative genomics reveals dynamic genome evolution in host specialist ectomycorrhizal fungi.</title>
        <authorList>
            <person name="Lofgren L.A."/>
            <person name="Nguyen N.H."/>
            <person name="Vilgalys R."/>
            <person name="Ruytinx J."/>
            <person name="Liao H.L."/>
            <person name="Branco S."/>
            <person name="Kuo A."/>
            <person name="LaButti K."/>
            <person name="Lipzen A."/>
            <person name="Andreopoulos W."/>
            <person name="Pangilinan J."/>
            <person name="Riley R."/>
            <person name="Hundley H."/>
            <person name="Na H."/>
            <person name="Barry K."/>
            <person name="Grigoriev I.V."/>
            <person name="Stajich J.E."/>
            <person name="Kennedy P.G."/>
        </authorList>
    </citation>
    <scope>NUCLEOTIDE SEQUENCE</scope>
    <source>
        <strain evidence="1">S12</strain>
    </source>
</reference>
<protein>
    <submittedName>
        <fullName evidence="1">Uncharacterized protein</fullName>
    </submittedName>
</protein>
<evidence type="ECO:0000313" key="1">
    <source>
        <dbReference type="EMBL" id="KAG1797466.1"/>
    </source>
</evidence>
<dbReference type="RefSeq" id="XP_041162576.1">
    <property type="nucleotide sequence ID" value="XM_041306213.1"/>
</dbReference>
<comment type="caution">
    <text evidence="1">The sequence shown here is derived from an EMBL/GenBank/DDBJ whole genome shotgun (WGS) entry which is preliminary data.</text>
</comment>
<dbReference type="AlphaFoldDB" id="A0A9P7IYT4"/>
<proteinExistence type="predicted"/>
<evidence type="ECO:0000313" key="2">
    <source>
        <dbReference type="Proteomes" id="UP000719766"/>
    </source>
</evidence>
<sequence>MADRDTINIELPASRFQPPLPLVTSFTRSSFHMFNFGKHRCHPNPNQPNPPQDTLTHSMVMSSLRGCAPVKLLHFIAYASHRTKLHSSVTFAALVLLQRLKACFPTARGSLGHHLFISAFSWCG</sequence>
<organism evidence="1 2">
    <name type="scientific">Suillus plorans</name>
    <dbReference type="NCBI Taxonomy" id="116603"/>
    <lineage>
        <taxon>Eukaryota</taxon>
        <taxon>Fungi</taxon>
        <taxon>Dikarya</taxon>
        <taxon>Basidiomycota</taxon>
        <taxon>Agaricomycotina</taxon>
        <taxon>Agaricomycetes</taxon>
        <taxon>Agaricomycetidae</taxon>
        <taxon>Boletales</taxon>
        <taxon>Suillineae</taxon>
        <taxon>Suillaceae</taxon>
        <taxon>Suillus</taxon>
    </lineage>
</organism>
<dbReference type="EMBL" id="JABBWE010000016">
    <property type="protein sequence ID" value="KAG1797466.1"/>
    <property type="molecule type" value="Genomic_DNA"/>
</dbReference>
<name>A0A9P7IYT4_9AGAM</name>
<gene>
    <name evidence="1" type="ORF">HD556DRAFT_1441027</name>
</gene>